<evidence type="ECO:0000256" key="3">
    <source>
        <dbReference type="ARBA" id="ARBA00022448"/>
    </source>
</evidence>
<dbReference type="EMBL" id="SPVG01000265">
    <property type="protein sequence ID" value="TFW13951.1"/>
    <property type="molecule type" value="Genomic_DNA"/>
</dbReference>
<evidence type="ECO:0000256" key="1">
    <source>
        <dbReference type="ARBA" id="ARBA00004418"/>
    </source>
</evidence>
<proteinExistence type="inferred from homology"/>
<dbReference type="InterPro" id="IPR050490">
    <property type="entry name" value="Bact_solute-bd_prot1"/>
</dbReference>
<dbReference type="GO" id="GO:0042597">
    <property type="term" value="C:periplasmic space"/>
    <property type="evidence" value="ECO:0007669"/>
    <property type="project" value="UniProtKB-SubCell"/>
</dbReference>
<organism evidence="5 6">
    <name type="scientific">Duganella callida</name>
    <dbReference type="NCBI Taxonomy" id="2561932"/>
    <lineage>
        <taxon>Bacteria</taxon>
        <taxon>Pseudomonadati</taxon>
        <taxon>Pseudomonadota</taxon>
        <taxon>Betaproteobacteria</taxon>
        <taxon>Burkholderiales</taxon>
        <taxon>Oxalobacteraceae</taxon>
        <taxon>Telluria group</taxon>
        <taxon>Duganella</taxon>
    </lineage>
</organism>
<reference evidence="5 6" key="1">
    <citation type="submission" date="2019-03" db="EMBL/GenBank/DDBJ databases">
        <title>Draft Genome Sequence of Duganella callidus sp. nov., a Novel Duganella Species Isolated from Cultivated Soil.</title>
        <authorList>
            <person name="Raths R."/>
            <person name="Peta V."/>
            <person name="Bucking H."/>
        </authorList>
    </citation>
    <scope>NUCLEOTIDE SEQUENCE [LARGE SCALE GENOMIC DNA]</scope>
    <source>
        <strain evidence="5 6">DN04</strain>
    </source>
</reference>
<protein>
    <submittedName>
        <fullName evidence="5">Extracellular solute-binding protein</fullName>
    </submittedName>
</protein>
<dbReference type="SUPFAM" id="SSF53850">
    <property type="entry name" value="Periplasmic binding protein-like II"/>
    <property type="match status" value="1"/>
</dbReference>
<keyword evidence="6" id="KW-1185">Reference proteome</keyword>
<dbReference type="Proteomes" id="UP000297729">
    <property type="component" value="Unassembled WGS sequence"/>
</dbReference>
<dbReference type="InterPro" id="IPR006059">
    <property type="entry name" value="SBP"/>
</dbReference>
<dbReference type="PANTHER" id="PTHR43649:SF34">
    <property type="entry name" value="ABC TRANSPORTER PERIPLASMIC-BINDING PROTEIN YCJN-RELATED"/>
    <property type="match status" value="1"/>
</dbReference>
<evidence type="ECO:0000313" key="6">
    <source>
        <dbReference type="Proteomes" id="UP000297729"/>
    </source>
</evidence>
<evidence type="ECO:0000256" key="4">
    <source>
        <dbReference type="ARBA" id="ARBA00022729"/>
    </source>
</evidence>
<dbReference type="CDD" id="cd14747">
    <property type="entry name" value="PBP2_MalE"/>
    <property type="match status" value="1"/>
</dbReference>
<dbReference type="Pfam" id="PF01547">
    <property type="entry name" value="SBP_bac_1"/>
    <property type="match status" value="1"/>
</dbReference>
<sequence>MLLSLLCACTQRQQEGVVLKFWAMGREGEVVTALIPEFERTHPGVHVEVQQLPWTAAHEKLLTAYAGEVMPDVFQLGNTWIPEFEILKALTPLDAYAAASQVVRQDDYFPGIWDTNIVNGKLWGVPWYVDTRVMFYRQDLLKRAGYTRPPQSWDDWMKAMQAIKRIVGPDNYAILLPSDEFEPLLALALQQNEPLLRDGDRYGNFRSAGFQRSLQLYADMYAQKLAPLNRITNVYHEFGMGYVSFYISGPWNMGEFKRRLPAGQQDSWMTAPLPGPSGPAASVAGGSSLVLASSSKHKKEAWQLIEYLSRTETMARFHELTGDLPPRRSNWALPRLANDVYARAFAQQFERVRPTPKVAEWEQIATEMRLVAERVTHNELTVAQAAELLDAKADHILEKRRWMLARKEAR</sequence>
<gene>
    <name evidence="5" type="ORF">E4L98_28025</name>
</gene>
<evidence type="ECO:0000256" key="2">
    <source>
        <dbReference type="ARBA" id="ARBA00008520"/>
    </source>
</evidence>
<keyword evidence="3" id="KW-0813">Transport</keyword>
<comment type="similarity">
    <text evidence="2">Belongs to the bacterial solute-binding protein 1 family.</text>
</comment>
<dbReference type="PANTHER" id="PTHR43649">
    <property type="entry name" value="ARABINOSE-BINDING PROTEIN-RELATED"/>
    <property type="match status" value="1"/>
</dbReference>
<dbReference type="Gene3D" id="3.40.190.10">
    <property type="entry name" value="Periplasmic binding protein-like II"/>
    <property type="match status" value="2"/>
</dbReference>
<name>A0A4Y9S0E4_9BURK</name>
<evidence type="ECO:0000313" key="5">
    <source>
        <dbReference type="EMBL" id="TFW13951.1"/>
    </source>
</evidence>
<dbReference type="AlphaFoldDB" id="A0A4Y9S0E4"/>
<accession>A0A4Y9S0E4</accession>
<comment type="caution">
    <text evidence="5">The sequence shown here is derived from an EMBL/GenBank/DDBJ whole genome shotgun (WGS) entry which is preliminary data.</text>
</comment>
<comment type="subcellular location">
    <subcellularLocation>
        <location evidence="1">Periplasm</location>
    </subcellularLocation>
</comment>
<keyword evidence="4" id="KW-0732">Signal</keyword>
<dbReference type="OrthoDB" id="8858741at2"/>